<dbReference type="SUPFAM" id="SSF54909">
    <property type="entry name" value="Dimeric alpha+beta barrel"/>
    <property type="match status" value="1"/>
</dbReference>
<dbReference type="Gene3D" id="3.30.70.100">
    <property type="match status" value="1"/>
</dbReference>
<dbReference type="NCBIfam" id="TIGR02625">
    <property type="entry name" value="YiiL_rotase"/>
    <property type="match status" value="1"/>
</dbReference>
<dbReference type="RefSeq" id="WP_015809293.1">
    <property type="nucleotide sequence ID" value="NC_013061.1"/>
</dbReference>
<dbReference type="STRING" id="485917.Phep_3493"/>
<dbReference type="Proteomes" id="UP000000852">
    <property type="component" value="Chromosome"/>
</dbReference>
<name>C6XTA6_PEDHD</name>
<dbReference type="OrthoDB" id="9799608at2"/>
<keyword evidence="1" id="KW-0963">Cytoplasm</keyword>
<proteinExistence type="predicted"/>
<dbReference type="GO" id="GO:0005737">
    <property type="term" value="C:cytoplasm"/>
    <property type="evidence" value="ECO:0007669"/>
    <property type="project" value="InterPro"/>
</dbReference>
<evidence type="ECO:0000313" key="6">
    <source>
        <dbReference type="EMBL" id="ACU05684.1"/>
    </source>
</evidence>
<evidence type="ECO:0000256" key="2">
    <source>
        <dbReference type="ARBA" id="ARBA00023235"/>
    </source>
</evidence>
<reference evidence="6 7" key="1">
    <citation type="journal article" date="2009" name="Stand. Genomic Sci.">
        <title>Complete genome sequence of Pedobacter heparinus type strain (HIM 762-3).</title>
        <authorList>
            <person name="Han C."/>
            <person name="Spring S."/>
            <person name="Lapidus A."/>
            <person name="Del Rio T.G."/>
            <person name="Tice H."/>
            <person name="Copeland A."/>
            <person name="Cheng J.F."/>
            <person name="Lucas S."/>
            <person name="Chen F."/>
            <person name="Nolan M."/>
            <person name="Bruce D."/>
            <person name="Goodwin L."/>
            <person name="Pitluck S."/>
            <person name="Ivanova N."/>
            <person name="Mavromatis K."/>
            <person name="Mikhailova N."/>
            <person name="Pati A."/>
            <person name="Chen A."/>
            <person name="Palaniappan K."/>
            <person name="Land M."/>
            <person name="Hauser L."/>
            <person name="Chang Y.J."/>
            <person name="Jeffries C.C."/>
            <person name="Saunders E."/>
            <person name="Chertkov O."/>
            <person name="Brettin T."/>
            <person name="Goker M."/>
            <person name="Rohde M."/>
            <person name="Bristow J."/>
            <person name="Eisen J.A."/>
            <person name="Markowitz V."/>
            <person name="Hugenholtz P."/>
            <person name="Kyrpides N.C."/>
            <person name="Klenk H.P."/>
            <person name="Detter J.C."/>
        </authorList>
    </citation>
    <scope>NUCLEOTIDE SEQUENCE [LARGE SCALE GENOMIC DNA]</scope>
    <source>
        <strain evidence="7">ATCC 13125 / DSM 2366 / CIP 104194 / JCM 7457 / NBRC 12017 / NCIMB 9290 / NRRL B-14731 / HIM 762-3</strain>
    </source>
</reference>
<dbReference type="Pfam" id="PF05336">
    <property type="entry name" value="rhaM"/>
    <property type="match status" value="1"/>
</dbReference>
<evidence type="ECO:0000256" key="1">
    <source>
        <dbReference type="ARBA" id="ARBA00022490"/>
    </source>
</evidence>
<dbReference type="AlphaFoldDB" id="C6XTA6"/>
<dbReference type="HOGENOM" id="CLU_100689_2_0_10"/>
<dbReference type="InterPro" id="IPR011008">
    <property type="entry name" value="Dimeric_a/b-barrel"/>
</dbReference>
<protein>
    <recommendedName>
        <fullName evidence="5">L-rhamnose mutarotase</fullName>
        <ecNumber evidence="5">5.1.3.32</ecNumber>
    </recommendedName>
</protein>
<dbReference type="InterPro" id="IPR013448">
    <property type="entry name" value="L-rhamnose_mutarotase"/>
</dbReference>
<dbReference type="InterPro" id="IPR008000">
    <property type="entry name" value="Rham/fucose_mutarotase"/>
</dbReference>
<dbReference type="PANTHER" id="PTHR34389:SF2">
    <property type="entry name" value="L-RHAMNOSE MUTAROTASE"/>
    <property type="match status" value="1"/>
</dbReference>
<dbReference type="KEGG" id="phe:Phep_3493"/>
<evidence type="ECO:0000313" key="7">
    <source>
        <dbReference type="Proteomes" id="UP000000852"/>
    </source>
</evidence>
<dbReference type="GO" id="GO:0019301">
    <property type="term" value="P:rhamnose catabolic process"/>
    <property type="evidence" value="ECO:0007669"/>
    <property type="project" value="UniProtKB-UniRule"/>
</dbReference>
<keyword evidence="3" id="KW-0119">Carbohydrate metabolism</keyword>
<sequence length="104" mass="12201">MERIAFKMTLLEGHVDEYKRRHQEIWPEIPALLKQAGISAYSIYLDEQTNTLFATLKLTDSAQLDWLSQQQQMREWWKYMSDITLSDAEGVPVLTTLNELFHLA</sequence>
<dbReference type="EMBL" id="CP001681">
    <property type="protein sequence ID" value="ACU05684.1"/>
    <property type="molecule type" value="Genomic_DNA"/>
</dbReference>
<evidence type="ECO:0000256" key="4">
    <source>
        <dbReference type="ARBA" id="ARBA00023308"/>
    </source>
</evidence>
<accession>C6XTA6</accession>
<evidence type="ECO:0000256" key="5">
    <source>
        <dbReference type="NCBIfam" id="TIGR02625"/>
    </source>
</evidence>
<keyword evidence="4" id="KW-0684">Rhamnose metabolism</keyword>
<dbReference type="PANTHER" id="PTHR34389">
    <property type="entry name" value="L-RHAMNOSE MUTAROTASE"/>
    <property type="match status" value="1"/>
</dbReference>
<dbReference type="eggNOG" id="COG3254">
    <property type="taxonomic scope" value="Bacteria"/>
</dbReference>
<gene>
    <name evidence="6" type="ordered locus">Phep_3493</name>
</gene>
<evidence type="ECO:0000256" key="3">
    <source>
        <dbReference type="ARBA" id="ARBA00023277"/>
    </source>
</evidence>
<organism evidence="6 7">
    <name type="scientific">Pedobacter heparinus (strain ATCC 13125 / DSM 2366 / CIP 104194 / JCM 7457 / NBRC 12017 / NCIMB 9290 / NRRL B-14731 / HIM 762-3)</name>
    <dbReference type="NCBI Taxonomy" id="485917"/>
    <lineage>
        <taxon>Bacteria</taxon>
        <taxon>Pseudomonadati</taxon>
        <taxon>Bacteroidota</taxon>
        <taxon>Sphingobacteriia</taxon>
        <taxon>Sphingobacteriales</taxon>
        <taxon>Sphingobacteriaceae</taxon>
        <taxon>Pedobacter</taxon>
    </lineage>
</organism>
<keyword evidence="7" id="KW-1185">Reference proteome</keyword>
<keyword evidence="2" id="KW-0413">Isomerase</keyword>
<dbReference type="GO" id="GO:0062192">
    <property type="term" value="F:L-rhamnose mutarotase activity"/>
    <property type="evidence" value="ECO:0007669"/>
    <property type="project" value="UniProtKB-UniRule"/>
</dbReference>
<dbReference type="EC" id="5.1.3.32" evidence="5"/>